<keyword evidence="7" id="KW-1185">Reference proteome</keyword>
<evidence type="ECO:0000256" key="2">
    <source>
        <dbReference type="ARBA" id="ARBA00022603"/>
    </source>
</evidence>
<comment type="caution">
    <text evidence="6">The sequence shown here is derived from an EMBL/GenBank/DDBJ whole genome shotgun (WGS) entry which is preliminary data.</text>
</comment>
<dbReference type="GO" id="GO:0032259">
    <property type="term" value="P:methylation"/>
    <property type="evidence" value="ECO:0007669"/>
    <property type="project" value="UniProtKB-KW"/>
</dbReference>
<keyword evidence="3 6" id="KW-0808">Transferase</keyword>
<keyword evidence="1" id="KW-0597">Phosphoprotein</keyword>
<feature type="region of interest" description="Disordered" evidence="5">
    <location>
        <begin position="261"/>
        <end position="280"/>
    </location>
</feature>
<evidence type="ECO:0000256" key="5">
    <source>
        <dbReference type="SAM" id="MobiDB-lite"/>
    </source>
</evidence>
<proteinExistence type="predicted"/>
<evidence type="ECO:0000256" key="3">
    <source>
        <dbReference type="ARBA" id="ARBA00022679"/>
    </source>
</evidence>
<feature type="compositionally biased region" description="Basic and acidic residues" evidence="5">
    <location>
        <begin position="265"/>
        <end position="274"/>
    </location>
</feature>
<keyword evidence="2 6" id="KW-0489">Methyltransferase</keyword>
<dbReference type="PANTHER" id="PTHR32183">
    <property type="match status" value="1"/>
</dbReference>
<dbReference type="EMBL" id="MVGC01000006">
    <property type="protein sequence ID" value="RJE27243.1"/>
    <property type="molecule type" value="Genomic_DNA"/>
</dbReference>
<dbReference type="AlphaFoldDB" id="A0A3A2ZY46"/>
<dbReference type="Proteomes" id="UP000266188">
    <property type="component" value="Unassembled WGS sequence"/>
</dbReference>
<evidence type="ECO:0000256" key="4">
    <source>
        <dbReference type="ARBA" id="ARBA00022691"/>
    </source>
</evidence>
<dbReference type="GO" id="GO:0008757">
    <property type="term" value="F:S-adenosylmethionine-dependent methyltransferase activity"/>
    <property type="evidence" value="ECO:0007669"/>
    <property type="project" value="InterPro"/>
</dbReference>
<evidence type="ECO:0000256" key="1">
    <source>
        <dbReference type="ARBA" id="ARBA00022553"/>
    </source>
</evidence>
<name>A0A3A2ZY46_9EURO</name>
<dbReference type="FunFam" id="3.40.50.150:FF:000438">
    <property type="entry name" value="Probable thiol methyltransferase 2"/>
    <property type="match status" value="1"/>
</dbReference>
<reference evidence="7" key="1">
    <citation type="submission" date="2017-02" db="EMBL/GenBank/DDBJ databases">
        <authorList>
            <person name="Tafer H."/>
            <person name="Lopandic K."/>
        </authorList>
    </citation>
    <scope>NUCLEOTIDE SEQUENCE [LARGE SCALE GENOMIC DNA]</scope>
    <source>
        <strain evidence="7">CBS 366.77</strain>
    </source>
</reference>
<evidence type="ECO:0000313" key="7">
    <source>
        <dbReference type="Proteomes" id="UP000266188"/>
    </source>
</evidence>
<organism evidence="6 7">
    <name type="scientific">Aspergillus sclerotialis</name>
    <dbReference type="NCBI Taxonomy" id="2070753"/>
    <lineage>
        <taxon>Eukaryota</taxon>
        <taxon>Fungi</taxon>
        <taxon>Dikarya</taxon>
        <taxon>Ascomycota</taxon>
        <taxon>Pezizomycotina</taxon>
        <taxon>Eurotiomycetes</taxon>
        <taxon>Eurotiomycetidae</taxon>
        <taxon>Eurotiales</taxon>
        <taxon>Aspergillaceae</taxon>
        <taxon>Aspergillus</taxon>
        <taxon>Aspergillus subgen. Polypaecilum</taxon>
    </lineage>
</organism>
<dbReference type="OrthoDB" id="276151at2759"/>
<dbReference type="PROSITE" id="PS51585">
    <property type="entry name" value="SAM_MT_TPMT"/>
    <property type="match status" value="1"/>
</dbReference>
<keyword evidence="4" id="KW-0949">S-adenosyl-L-methionine</keyword>
<protein>
    <submittedName>
        <fullName evidence="6">Thiol methyltransferase</fullName>
    </submittedName>
</protein>
<dbReference type="Gene3D" id="3.40.50.150">
    <property type="entry name" value="Vaccinia Virus protein VP39"/>
    <property type="match status" value="1"/>
</dbReference>
<sequence length="280" mass="31342">MSQSDPQAIQQVLAQYQGDSYVNGWAELWNKGDNLPWDRGFPNPALEDTLIERRSTIGDPVAKDAQGKTYRRKALVPGCGRGVDVLLLASFGYDAYGLECSSGAVEACKQEQAKNGDKYPVRDAEVGQGEITFVHGDFFANDWLESLGLSLNSFDLIYDYTFFCALDPSMRPKWALRHTQLLAPSPSGNLICLEFPRHKDSLASGPPFPSSSEAYLEHLSHPGEDIPYDDKKLVKSDPLREPSRNGLERVLYWQPARTHQVGKSQDGEVHDRVSVWRRRA</sequence>
<dbReference type="STRING" id="2070753.A0A3A2ZY46"/>
<dbReference type="InterPro" id="IPR008854">
    <property type="entry name" value="TPMT"/>
</dbReference>
<dbReference type="SUPFAM" id="SSF53335">
    <property type="entry name" value="S-adenosyl-L-methionine-dependent methyltransferases"/>
    <property type="match status" value="1"/>
</dbReference>
<accession>A0A3A2ZY46</accession>
<evidence type="ECO:0000313" key="6">
    <source>
        <dbReference type="EMBL" id="RJE27243.1"/>
    </source>
</evidence>
<dbReference type="PANTHER" id="PTHR32183:SF6">
    <property type="entry name" value="CYSTEINE SULFINATE DESULFINASE_CYSTEINE DESULFURASE AND RELATED ENZYMES"/>
    <property type="match status" value="1"/>
</dbReference>
<gene>
    <name evidence="6" type="ORF">PHISCL_00374</name>
</gene>
<dbReference type="Pfam" id="PF05724">
    <property type="entry name" value="TPMT"/>
    <property type="match status" value="1"/>
</dbReference>
<dbReference type="InterPro" id="IPR029063">
    <property type="entry name" value="SAM-dependent_MTases_sf"/>
</dbReference>
<dbReference type="CDD" id="cd02440">
    <property type="entry name" value="AdoMet_MTases"/>
    <property type="match status" value="1"/>
</dbReference>